<feature type="region of interest" description="Disordered" evidence="1">
    <location>
        <begin position="20"/>
        <end position="103"/>
    </location>
</feature>
<proteinExistence type="predicted"/>
<organism evidence="2 3">
    <name type="scientific">Discina gigas</name>
    <dbReference type="NCBI Taxonomy" id="1032678"/>
    <lineage>
        <taxon>Eukaryota</taxon>
        <taxon>Fungi</taxon>
        <taxon>Dikarya</taxon>
        <taxon>Ascomycota</taxon>
        <taxon>Pezizomycotina</taxon>
        <taxon>Pezizomycetes</taxon>
        <taxon>Pezizales</taxon>
        <taxon>Discinaceae</taxon>
        <taxon>Discina</taxon>
    </lineage>
</organism>
<keyword evidence="3" id="KW-1185">Reference proteome</keyword>
<sequence>MVRRKAATSSTAAAAAAVTVYRDKQSPLGSDDDDASPPPRKKTRLGKEPLVAAAVPKTRRAALTEKATNPSSSDNSFLRPIENHEPFHEKPQKVKKIPPDSETIRSTNSVTKTLSSLREGSIVGSLAHRALREQLPAKDLEDILSLMRSDAAQEAADLITKKGCWLPDILNCFRASGLISLDLSSPSSPAGVFIPHVPPGLTLRVLFQQHQFSALAVITFRNTPLLNDDLASLRLLPSLEDIDISNTGVGTQSLHHLVCHRHTLKKLNLSHNTSIEDDSRVALSAFPHLSALYLRGTSFTMPGLRRLVLNDLHQPCRLLSIPAHCIDHLNTRKERYMVDIPTGYVQDTTQVAAMTMPNLKKNLELHSKVNKDVQVTGTKVELVNRLGAILSNRAADLRIVEVLGRV</sequence>
<feature type="compositionally biased region" description="Basic and acidic residues" evidence="1">
    <location>
        <begin position="81"/>
        <end position="103"/>
    </location>
</feature>
<protein>
    <submittedName>
        <fullName evidence="2">Uncharacterized protein</fullName>
    </submittedName>
</protein>
<name>A0ABR3GPH8_9PEZI</name>
<feature type="compositionally biased region" description="Polar residues" evidence="1">
    <location>
        <begin position="66"/>
        <end position="76"/>
    </location>
</feature>
<dbReference type="EMBL" id="JBBBZM010000030">
    <property type="protein sequence ID" value="KAL0637822.1"/>
    <property type="molecule type" value="Genomic_DNA"/>
</dbReference>
<evidence type="ECO:0000313" key="2">
    <source>
        <dbReference type="EMBL" id="KAL0637822.1"/>
    </source>
</evidence>
<evidence type="ECO:0000313" key="3">
    <source>
        <dbReference type="Proteomes" id="UP001447188"/>
    </source>
</evidence>
<gene>
    <name evidence="2" type="ORF">Q9L58_003212</name>
</gene>
<evidence type="ECO:0000256" key="1">
    <source>
        <dbReference type="SAM" id="MobiDB-lite"/>
    </source>
</evidence>
<comment type="caution">
    <text evidence="2">The sequence shown here is derived from an EMBL/GenBank/DDBJ whole genome shotgun (WGS) entry which is preliminary data.</text>
</comment>
<reference evidence="2 3" key="1">
    <citation type="submission" date="2024-02" db="EMBL/GenBank/DDBJ databases">
        <title>Discinaceae phylogenomics.</title>
        <authorList>
            <person name="Dirks A.C."/>
            <person name="James T.Y."/>
        </authorList>
    </citation>
    <scope>NUCLEOTIDE SEQUENCE [LARGE SCALE GENOMIC DNA]</scope>
    <source>
        <strain evidence="2 3">ACD0624</strain>
    </source>
</reference>
<dbReference type="Gene3D" id="3.80.10.10">
    <property type="entry name" value="Ribonuclease Inhibitor"/>
    <property type="match status" value="1"/>
</dbReference>
<dbReference type="InterPro" id="IPR032675">
    <property type="entry name" value="LRR_dom_sf"/>
</dbReference>
<dbReference type="SUPFAM" id="SSF52047">
    <property type="entry name" value="RNI-like"/>
    <property type="match status" value="1"/>
</dbReference>
<accession>A0ABR3GPH8</accession>
<dbReference type="Proteomes" id="UP001447188">
    <property type="component" value="Unassembled WGS sequence"/>
</dbReference>